<dbReference type="EMBL" id="UYWY01027502">
    <property type="protein sequence ID" value="VDM51110.1"/>
    <property type="molecule type" value="Genomic_DNA"/>
</dbReference>
<feature type="signal peptide" evidence="1">
    <location>
        <begin position="1"/>
        <end position="20"/>
    </location>
</feature>
<dbReference type="Proteomes" id="UP000050794">
    <property type="component" value="Unassembled WGS sequence"/>
</dbReference>
<evidence type="ECO:0000313" key="3">
    <source>
        <dbReference type="Proteomes" id="UP000050794"/>
    </source>
</evidence>
<reference evidence="4" key="1">
    <citation type="submission" date="2016-06" db="UniProtKB">
        <authorList>
            <consortium name="WormBaseParasite"/>
        </authorList>
    </citation>
    <scope>IDENTIFICATION</scope>
</reference>
<dbReference type="AlphaFoldDB" id="A0A183VGB9"/>
<reference evidence="2 3" key="2">
    <citation type="submission" date="2018-11" db="EMBL/GenBank/DDBJ databases">
        <authorList>
            <consortium name="Pathogen Informatics"/>
        </authorList>
    </citation>
    <scope>NUCLEOTIDE SEQUENCE [LARGE SCALE GENOMIC DNA]</scope>
</reference>
<keyword evidence="3" id="KW-1185">Reference proteome</keyword>
<organism evidence="3 4">
    <name type="scientific">Toxocara canis</name>
    <name type="common">Canine roundworm</name>
    <dbReference type="NCBI Taxonomy" id="6265"/>
    <lineage>
        <taxon>Eukaryota</taxon>
        <taxon>Metazoa</taxon>
        <taxon>Ecdysozoa</taxon>
        <taxon>Nematoda</taxon>
        <taxon>Chromadorea</taxon>
        <taxon>Rhabditida</taxon>
        <taxon>Spirurina</taxon>
        <taxon>Ascaridomorpha</taxon>
        <taxon>Ascaridoidea</taxon>
        <taxon>Toxocaridae</taxon>
        <taxon>Toxocara</taxon>
    </lineage>
</organism>
<evidence type="ECO:0000313" key="2">
    <source>
        <dbReference type="EMBL" id="VDM51110.1"/>
    </source>
</evidence>
<accession>A0A183VGB9</accession>
<evidence type="ECO:0000313" key="4">
    <source>
        <dbReference type="WBParaSite" id="TCNE_0001979301-mRNA-1"/>
    </source>
</evidence>
<keyword evidence="1" id="KW-0732">Signal</keyword>
<protein>
    <submittedName>
        <fullName evidence="4">Lipocalin</fullName>
    </submittedName>
</protein>
<name>A0A183VGB9_TOXCA</name>
<gene>
    <name evidence="2" type="ORF">TCNE_LOCUS19789</name>
</gene>
<evidence type="ECO:0000256" key="1">
    <source>
        <dbReference type="SAM" id="SignalP"/>
    </source>
</evidence>
<sequence>MRMLLASIICLMMVLESSSPCKIMLTIISKTVNPFLFQAIVPAIRVKTAITEFVYKEQTRVTVVEGMKCHEKRWILKTWKKLGSQWVAAKERRMKLDGNGRLNITVFDNYVPILYSRMGIVCSFGPC</sequence>
<dbReference type="WBParaSite" id="TCNE_0001979301-mRNA-1">
    <property type="protein sequence ID" value="TCNE_0001979301-mRNA-1"/>
    <property type="gene ID" value="TCNE_0001979301"/>
</dbReference>
<feature type="chain" id="PRO_5044553767" evidence="1">
    <location>
        <begin position="21"/>
        <end position="127"/>
    </location>
</feature>
<proteinExistence type="predicted"/>